<evidence type="ECO:0000256" key="6">
    <source>
        <dbReference type="ARBA" id="ARBA00022692"/>
    </source>
</evidence>
<evidence type="ECO:0000313" key="11">
    <source>
        <dbReference type="EMBL" id="MDF1585643.1"/>
    </source>
</evidence>
<keyword evidence="6 10" id="KW-0812">Transmembrane</keyword>
<evidence type="ECO:0000256" key="9">
    <source>
        <dbReference type="ARBA" id="ARBA00023136"/>
    </source>
</evidence>
<organism evidence="11 12">
    <name type="scientific">Marinimicrococcus flavescens</name>
    <dbReference type="NCBI Taxonomy" id="3031815"/>
    <lineage>
        <taxon>Bacteria</taxon>
        <taxon>Pseudomonadati</taxon>
        <taxon>Pseudomonadota</taxon>
        <taxon>Alphaproteobacteria</taxon>
        <taxon>Geminicoccales</taxon>
        <taxon>Geminicoccaceae</taxon>
        <taxon>Marinimicrococcus</taxon>
    </lineage>
</organism>
<dbReference type="GO" id="GO:0005886">
    <property type="term" value="C:plasma membrane"/>
    <property type="evidence" value="ECO:0007669"/>
    <property type="project" value="UniProtKB-SubCell"/>
</dbReference>
<keyword evidence="4" id="KW-1003">Cell membrane</keyword>
<dbReference type="Proteomes" id="UP001301140">
    <property type="component" value="Unassembled WGS sequence"/>
</dbReference>
<evidence type="ECO:0000256" key="10">
    <source>
        <dbReference type="RuleBase" id="RU364125"/>
    </source>
</evidence>
<keyword evidence="8 10" id="KW-1133">Transmembrane helix</keyword>
<keyword evidence="10" id="KW-0997">Cell inner membrane</keyword>
<keyword evidence="11" id="KW-0966">Cell projection</keyword>
<proteinExistence type="inferred from homology"/>
<protein>
    <recommendedName>
        <fullName evidence="10">Flagellar protein FliL</fullName>
    </recommendedName>
</protein>
<reference evidence="11 12" key="1">
    <citation type="submission" date="2023-03" db="EMBL/GenBank/DDBJ databases">
        <title>YIM 152171 draft genome.</title>
        <authorList>
            <person name="Yang Z."/>
        </authorList>
    </citation>
    <scope>NUCLEOTIDE SEQUENCE [LARGE SCALE GENOMIC DNA]</scope>
    <source>
        <strain evidence="11 12">YIM 152171</strain>
    </source>
</reference>
<keyword evidence="12" id="KW-1185">Reference proteome</keyword>
<comment type="function">
    <text evidence="1 10">Controls the rotational direction of flagella during chemotaxis.</text>
</comment>
<name>A0AAP3XPR1_9PROT</name>
<dbReference type="InterPro" id="IPR005503">
    <property type="entry name" value="FliL"/>
</dbReference>
<evidence type="ECO:0000256" key="2">
    <source>
        <dbReference type="ARBA" id="ARBA00004162"/>
    </source>
</evidence>
<evidence type="ECO:0000256" key="1">
    <source>
        <dbReference type="ARBA" id="ARBA00002254"/>
    </source>
</evidence>
<comment type="subcellular location">
    <subcellularLocation>
        <location evidence="10">Cell inner membrane</location>
    </subcellularLocation>
    <subcellularLocation>
        <location evidence="2">Cell membrane</location>
        <topology evidence="2">Single-pass membrane protein</topology>
    </subcellularLocation>
</comment>
<dbReference type="GO" id="GO:0006935">
    <property type="term" value="P:chemotaxis"/>
    <property type="evidence" value="ECO:0007669"/>
    <property type="project" value="UniProtKB-KW"/>
</dbReference>
<keyword evidence="9 10" id="KW-0472">Membrane</keyword>
<comment type="caution">
    <text evidence="11">The sequence shown here is derived from an EMBL/GenBank/DDBJ whole genome shotgun (WGS) entry which is preliminary data.</text>
</comment>
<dbReference type="PANTHER" id="PTHR35091:SF2">
    <property type="entry name" value="FLAGELLAR PROTEIN FLIL"/>
    <property type="match status" value="1"/>
</dbReference>
<dbReference type="GO" id="GO:0009425">
    <property type="term" value="C:bacterial-type flagellum basal body"/>
    <property type="evidence" value="ECO:0007669"/>
    <property type="project" value="InterPro"/>
</dbReference>
<evidence type="ECO:0000256" key="5">
    <source>
        <dbReference type="ARBA" id="ARBA00022500"/>
    </source>
</evidence>
<evidence type="ECO:0000256" key="3">
    <source>
        <dbReference type="ARBA" id="ARBA00008281"/>
    </source>
</evidence>
<gene>
    <name evidence="11" type="ORF">PZ740_04475</name>
</gene>
<keyword evidence="7 10" id="KW-0283">Flagellar rotation</keyword>
<dbReference type="EMBL" id="JARGEQ010000031">
    <property type="protein sequence ID" value="MDF1585643.1"/>
    <property type="molecule type" value="Genomic_DNA"/>
</dbReference>
<keyword evidence="5 10" id="KW-0145">Chemotaxis</keyword>
<evidence type="ECO:0000256" key="4">
    <source>
        <dbReference type="ARBA" id="ARBA00022475"/>
    </source>
</evidence>
<keyword evidence="11" id="KW-0282">Flagellum</keyword>
<dbReference type="PANTHER" id="PTHR35091">
    <property type="entry name" value="FLAGELLAR PROTEIN FLIL"/>
    <property type="match status" value="1"/>
</dbReference>
<evidence type="ECO:0000256" key="7">
    <source>
        <dbReference type="ARBA" id="ARBA00022779"/>
    </source>
</evidence>
<dbReference type="RefSeq" id="WP_327788063.1">
    <property type="nucleotide sequence ID" value="NZ_JARGEQ010000031.1"/>
</dbReference>
<comment type="similarity">
    <text evidence="3 10">Belongs to the FliL family.</text>
</comment>
<dbReference type="Pfam" id="PF03748">
    <property type="entry name" value="FliL"/>
    <property type="match status" value="1"/>
</dbReference>
<accession>A0AAP3XPR1</accession>
<evidence type="ECO:0000313" key="12">
    <source>
        <dbReference type="Proteomes" id="UP001301140"/>
    </source>
</evidence>
<feature type="transmembrane region" description="Helical" evidence="10">
    <location>
        <begin position="21"/>
        <end position="45"/>
    </location>
</feature>
<evidence type="ECO:0000256" key="8">
    <source>
        <dbReference type="ARBA" id="ARBA00022989"/>
    </source>
</evidence>
<sequence>MATAENAEGGANTGRKKGGMLLVAGFILLLLAGGGGAAVYFMGLWPAEGEGGAHTAEAGSEPSPPVLQKVSFVDLPDLLVNLRSSDRRPRFLKLRLALEVRDEQAGETVRSLTPRVMDSFQLYLRSLDERELDGPRGLQMLKDEMLMRINHALAPAQVADVLVKEMLVQ</sequence>
<dbReference type="GO" id="GO:0071978">
    <property type="term" value="P:bacterial-type flagellum-dependent swarming motility"/>
    <property type="evidence" value="ECO:0007669"/>
    <property type="project" value="TreeGrafter"/>
</dbReference>
<keyword evidence="11" id="KW-0969">Cilium</keyword>
<dbReference type="AlphaFoldDB" id="A0AAP3XPR1"/>